<evidence type="ECO:0000313" key="2">
    <source>
        <dbReference type="Proteomes" id="UP001501358"/>
    </source>
</evidence>
<dbReference type="Gene3D" id="3.40.50.1000">
    <property type="entry name" value="HAD superfamily/HAD-like"/>
    <property type="match status" value="1"/>
</dbReference>
<dbReference type="InterPro" id="IPR023214">
    <property type="entry name" value="HAD_sf"/>
</dbReference>
<sequence>MTGPAAPSLAEILAPVKHVLLDFDGPVCSVFAGLPAPEVAHRLRVELAVEGQPTPLGWETETDPLALLRRIADERPHLTAEADTILATLETEATRSARPTPYASSLLQACVNSGRSVQIVSNNASQAIQQYLNAHQLSGYVTAVFGRHPNAPTSMKPSPQLLHDAMTAVVAQPAECIFIGDAVRDVQAGDAAGVRTIGYANKPGKREKLSAVSAVVIVESMGEIVKVIKNGGSIGPASVQ</sequence>
<protein>
    <submittedName>
        <fullName evidence="1">HAD family hydrolase</fullName>
    </submittedName>
</protein>
<dbReference type="RefSeq" id="WP_344381969.1">
    <property type="nucleotide sequence ID" value="NZ_BAAATA010000004.1"/>
</dbReference>
<dbReference type="InterPro" id="IPR006439">
    <property type="entry name" value="HAD-SF_hydro_IA"/>
</dbReference>
<dbReference type="GO" id="GO:0016787">
    <property type="term" value="F:hydrolase activity"/>
    <property type="evidence" value="ECO:0007669"/>
    <property type="project" value="UniProtKB-KW"/>
</dbReference>
<name>A0ABP5Y880_9ACTN</name>
<dbReference type="EMBL" id="BAAATA010000004">
    <property type="protein sequence ID" value="GAA2476725.1"/>
    <property type="molecule type" value="Genomic_DNA"/>
</dbReference>
<dbReference type="Proteomes" id="UP001501358">
    <property type="component" value="Unassembled WGS sequence"/>
</dbReference>
<dbReference type="PANTHER" id="PTHR43434:SF1">
    <property type="entry name" value="PHOSPHOGLYCOLATE PHOSPHATASE"/>
    <property type="match status" value="1"/>
</dbReference>
<dbReference type="InterPro" id="IPR036412">
    <property type="entry name" value="HAD-like_sf"/>
</dbReference>
<dbReference type="NCBIfam" id="TIGR01509">
    <property type="entry name" value="HAD-SF-IA-v3"/>
    <property type="match status" value="1"/>
</dbReference>
<reference evidence="2" key="1">
    <citation type="journal article" date="2019" name="Int. J. Syst. Evol. Microbiol.">
        <title>The Global Catalogue of Microorganisms (GCM) 10K type strain sequencing project: providing services to taxonomists for standard genome sequencing and annotation.</title>
        <authorList>
            <consortium name="The Broad Institute Genomics Platform"/>
            <consortium name="The Broad Institute Genome Sequencing Center for Infectious Disease"/>
            <person name="Wu L."/>
            <person name="Ma J."/>
        </authorList>
    </citation>
    <scope>NUCLEOTIDE SEQUENCE [LARGE SCALE GENOMIC DNA]</scope>
    <source>
        <strain evidence="2">JCM 6307</strain>
    </source>
</reference>
<comment type="caution">
    <text evidence="1">The sequence shown here is derived from an EMBL/GenBank/DDBJ whole genome shotgun (WGS) entry which is preliminary data.</text>
</comment>
<organism evidence="1 2">
    <name type="scientific">Streptomyces thermolineatus</name>
    <dbReference type="NCBI Taxonomy" id="44033"/>
    <lineage>
        <taxon>Bacteria</taxon>
        <taxon>Bacillati</taxon>
        <taxon>Actinomycetota</taxon>
        <taxon>Actinomycetes</taxon>
        <taxon>Kitasatosporales</taxon>
        <taxon>Streptomycetaceae</taxon>
        <taxon>Streptomyces</taxon>
    </lineage>
</organism>
<dbReference type="Pfam" id="PF13419">
    <property type="entry name" value="HAD_2"/>
    <property type="match status" value="1"/>
</dbReference>
<evidence type="ECO:0000313" key="1">
    <source>
        <dbReference type="EMBL" id="GAA2476725.1"/>
    </source>
</evidence>
<dbReference type="SUPFAM" id="SSF56784">
    <property type="entry name" value="HAD-like"/>
    <property type="match status" value="1"/>
</dbReference>
<keyword evidence="1" id="KW-0378">Hydrolase</keyword>
<accession>A0ABP5Y880</accession>
<keyword evidence="2" id="KW-1185">Reference proteome</keyword>
<dbReference type="PANTHER" id="PTHR43434">
    <property type="entry name" value="PHOSPHOGLYCOLATE PHOSPHATASE"/>
    <property type="match status" value="1"/>
</dbReference>
<gene>
    <name evidence="1" type="ORF">GCM10010406_11120</name>
</gene>
<dbReference type="InterPro" id="IPR041492">
    <property type="entry name" value="HAD_2"/>
</dbReference>
<proteinExistence type="predicted"/>
<dbReference type="InterPro" id="IPR050155">
    <property type="entry name" value="HAD-like_hydrolase_sf"/>
</dbReference>